<accession>A0A2H0YV88</accession>
<feature type="transmembrane region" description="Helical" evidence="1">
    <location>
        <begin position="266"/>
        <end position="288"/>
    </location>
</feature>
<evidence type="ECO:0000313" key="3">
    <source>
        <dbReference type="Proteomes" id="UP000231542"/>
    </source>
</evidence>
<keyword evidence="1" id="KW-1133">Transmembrane helix</keyword>
<organism evidence="2 3">
    <name type="scientific">Candidatus Kerfeldbacteria bacterium CG08_land_8_20_14_0_20_40_16</name>
    <dbReference type="NCBI Taxonomy" id="2014244"/>
    <lineage>
        <taxon>Bacteria</taxon>
        <taxon>Candidatus Kerfeldiibacteriota</taxon>
    </lineage>
</organism>
<feature type="transmembrane region" description="Helical" evidence="1">
    <location>
        <begin position="324"/>
        <end position="342"/>
    </location>
</feature>
<protein>
    <recommendedName>
        <fullName evidence="4">DUF2079 domain-containing protein</fullName>
    </recommendedName>
</protein>
<name>A0A2H0YV88_9BACT</name>
<dbReference type="Pfam" id="PF09852">
    <property type="entry name" value="DUF2079"/>
    <property type="match status" value="1"/>
</dbReference>
<feature type="transmembrane region" description="Helical" evidence="1">
    <location>
        <begin position="176"/>
        <end position="203"/>
    </location>
</feature>
<comment type="caution">
    <text evidence="2">The sequence shown here is derived from an EMBL/GenBank/DDBJ whole genome shotgun (WGS) entry which is preliminary data.</text>
</comment>
<feature type="transmembrane region" description="Helical" evidence="1">
    <location>
        <begin position="295"/>
        <end position="312"/>
    </location>
</feature>
<dbReference type="InterPro" id="IPR018650">
    <property type="entry name" value="STSV1_Orf64"/>
</dbReference>
<evidence type="ECO:0000313" key="2">
    <source>
        <dbReference type="EMBL" id="PIS42404.1"/>
    </source>
</evidence>
<feature type="transmembrane region" description="Helical" evidence="1">
    <location>
        <begin position="152"/>
        <end position="169"/>
    </location>
</feature>
<evidence type="ECO:0008006" key="4">
    <source>
        <dbReference type="Google" id="ProtNLM"/>
    </source>
</evidence>
<feature type="transmembrane region" description="Helical" evidence="1">
    <location>
        <begin position="241"/>
        <end position="260"/>
    </location>
</feature>
<keyword evidence="1" id="KW-0812">Transmembrane</keyword>
<evidence type="ECO:0000256" key="1">
    <source>
        <dbReference type="SAM" id="Phobius"/>
    </source>
</evidence>
<reference evidence="2 3" key="1">
    <citation type="submission" date="2017-09" db="EMBL/GenBank/DDBJ databases">
        <title>Depth-based differentiation of microbial function through sediment-hosted aquifers and enrichment of novel symbionts in the deep terrestrial subsurface.</title>
        <authorList>
            <person name="Probst A.J."/>
            <person name="Ladd B."/>
            <person name="Jarett J.K."/>
            <person name="Geller-Mcgrath D.E."/>
            <person name="Sieber C.M."/>
            <person name="Emerson J.B."/>
            <person name="Anantharaman K."/>
            <person name="Thomas B.C."/>
            <person name="Malmstrom R."/>
            <person name="Stieglmeier M."/>
            <person name="Klingl A."/>
            <person name="Woyke T."/>
            <person name="Ryan C.M."/>
            <person name="Banfield J.F."/>
        </authorList>
    </citation>
    <scope>NUCLEOTIDE SEQUENCE [LARGE SCALE GENOMIC DNA]</scope>
    <source>
        <strain evidence="2">CG08_land_8_20_14_0_20_40_16</strain>
    </source>
</reference>
<dbReference type="Proteomes" id="UP000231542">
    <property type="component" value="Unassembled WGS sequence"/>
</dbReference>
<feature type="transmembrane region" description="Helical" evidence="1">
    <location>
        <begin position="102"/>
        <end position="121"/>
    </location>
</feature>
<proteinExistence type="predicted"/>
<feature type="transmembrane region" description="Helical" evidence="1">
    <location>
        <begin position="209"/>
        <end position="229"/>
    </location>
</feature>
<keyword evidence="1" id="KW-0472">Membrane</keyword>
<dbReference type="AlphaFoldDB" id="A0A2H0YV88"/>
<feature type="transmembrane region" description="Helical" evidence="1">
    <location>
        <begin position="128"/>
        <end position="146"/>
    </location>
</feature>
<feature type="transmembrane region" description="Helical" evidence="1">
    <location>
        <begin position="363"/>
        <end position="385"/>
    </location>
</feature>
<dbReference type="EMBL" id="PEXU01000044">
    <property type="protein sequence ID" value="PIS42404.1"/>
    <property type="molecule type" value="Genomic_DNA"/>
</dbReference>
<feature type="transmembrane region" description="Helical" evidence="1">
    <location>
        <begin position="21"/>
        <end position="40"/>
    </location>
</feature>
<sequence length="681" mass="78747">MESKQHNFHKLASWFENKAVLLLWVSIVIYCSIFIGGAFWKYCHYGYNALDLAIYNQVFYNTSAGDLFSFTIHPHSYLGDHFELFILLLIPVYLIFRHPLTLLILQTLAIALAAWPLYLIAKKYLDKRFAFLIALIFLLNPFVQNLNLFEFHILPFALFFIFFVAYFYSEKKFVPFVIFFLTALLIREDVALVLIMFSVLALIDKKSKKWFFFPLLVSLSWLVLVFFIIPKFSHYDSYKFLFYYSWLGDSLGSILGNAFFHPLRVITHLLSLQNISLILALFLPFLLLPILKPKYMFLSLLVFAQILLGSFSGELVLKTHYSTLLLPALFLSIIMAFAFILNKDGGKQFNWQSKIKKVTSKELPIFLIVLLATTGYAVLTFGPILPLAKNLLNPPNAEYSQLKDYYINLIPEDKAVTTSYDFLPKLSGRENIYSLHYAYIGKKQYSQEDYQLPSTDYLLVDTNDFLIYQVQYPPGSFYQDAYSKGDDRIRSIIKEQGLQLTKASDKILLYHKGNDQILIPYNILNEQPPTQNPTKVKAAPDVNFLGWNYLIASENDNPTFQLPFISLPLSLYWQVQKLPEENLQLLLEVKNKDNQISYSEYYPLGYGIYPTSEWLPEKVIQTNYWFLIPQAKISSDSSVTIQLVHLTKDYQYLGLDGLLSATMKNVEYEPAGEKIAIPLQN</sequence>
<gene>
    <name evidence="2" type="ORF">COT24_03710</name>
</gene>